<dbReference type="InterPro" id="IPR016032">
    <property type="entry name" value="Sig_transdc_resp-reg_C-effctor"/>
</dbReference>
<dbReference type="Proteomes" id="UP000194012">
    <property type="component" value="Unassembled WGS sequence"/>
</dbReference>
<evidence type="ECO:0000259" key="1">
    <source>
        <dbReference type="PROSITE" id="PS50043"/>
    </source>
</evidence>
<protein>
    <submittedName>
        <fullName evidence="2">Alpha/beta hydrolase family protein</fullName>
    </submittedName>
</protein>
<dbReference type="EMBL" id="FWFJ01000007">
    <property type="protein sequence ID" value="SLN28634.1"/>
    <property type="molecule type" value="Genomic_DNA"/>
</dbReference>
<sequence>MGSGMVTNQRQADNTDFPTLSDKDRAEAIGCLYDVALDPARYEALLDHWESAISPLRARADFAAPRLLDDPQIASHFRRAGEFLDRIALSEDPDEIDAILAPFDRVAALVFDQENCIRAANEAARIRLNLPEKARLGDLSINADDIEAVAATVRLLIHDSDKDSAVLRVRSRVEGHLIVLRLQRHLAADGTPLVIAASNEVAWPEGFCDILRSAFSLSGAEAEVVRHLVDCRSVNEIATQRGRSVDTIRAQIKSILAKTETHSQLELVRLALSVMDMTSLTLKSATGPRVVSGGDGMLKELDFQSLVTPDGRRLDYLVLGDPGGTPVLYLPLDFGLVRWPASAEAEAERRGWRIIVPLRPGYGLSDMVARSTDYDAALTADTIQILQAESVTRCPIICQSGDFYYAVLLARQNPEMISAIIACSGMLPLTRREQFERMDKWHRFILAGAKYTPHLLPFMVKAGFLLARKIGKRGFFHSVFGNSPGDMATFEDAEVFEAIVTGSDTALSDTHCAHEPFSRQLTSGQLGDWSDEVNALRGQLPVVFMSGTQDPQVPLATLQEFQRDYTWIEFHLFEDAGQLAFFRRWRDVLDRLTALIAE</sequence>
<dbReference type="Gene3D" id="1.10.10.10">
    <property type="entry name" value="Winged helix-like DNA-binding domain superfamily/Winged helix DNA-binding domain"/>
    <property type="match status" value="1"/>
</dbReference>
<evidence type="ECO:0000313" key="2">
    <source>
        <dbReference type="EMBL" id="SLN28634.1"/>
    </source>
</evidence>
<dbReference type="SUPFAM" id="SSF46894">
    <property type="entry name" value="C-terminal effector domain of the bipartite response regulators"/>
    <property type="match status" value="1"/>
</dbReference>
<keyword evidence="3" id="KW-1185">Reference proteome</keyword>
<dbReference type="GO" id="GO:0016787">
    <property type="term" value="F:hydrolase activity"/>
    <property type="evidence" value="ECO:0007669"/>
    <property type="project" value="UniProtKB-KW"/>
</dbReference>
<dbReference type="AlphaFoldDB" id="A0A1X6YRJ2"/>
<gene>
    <name evidence="2" type="ORF">ROG8370_01104</name>
</gene>
<dbReference type="GO" id="GO:0006355">
    <property type="term" value="P:regulation of DNA-templated transcription"/>
    <property type="evidence" value="ECO:0007669"/>
    <property type="project" value="InterPro"/>
</dbReference>
<evidence type="ECO:0000313" key="3">
    <source>
        <dbReference type="Proteomes" id="UP000194012"/>
    </source>
</evidence>
<dbReference type="InterPro" id="IPR036388">
    <property type="entry name" value="WH-like_DNA-bd_sf"/>
</dbReference>
<dbReference type="SMART" id="SM00421">
    <property type="entry name" value="HTH_LUXR"/>
    <property type="match status" value="1"/>
</dbReference>
<organism evidence="2 3">
    <name type="scientific">Roseovarius gaetbuli</name>
    <dbReference type="NCBI Taxonomy" id="1356575"/>
    <lineage>
        <taxon>Bacteria</taxon>
        <taxon>Pseudomonadati</taxon>
        <taxon>Pseudomonadota</taxon>
        <taxon>Alphaproteobacteria</taxon>
        <taxon>Rhodobacterales</taxon>
        <taxon>Roseobacteraceae</taxon>
        <taxon>Roseovarius</taxon>
    </lineage>
</organism>
<proteinExistence type="predicted"/>
<keyword evidence="2" id="KW-0378">Hydrolase</keyword>
<dbReference type="GO" id="GO:0003677">
    <property type="term" value="F:DNA binding"/>
    <property type="evidence" value="ECO:0007669"/>
    <property type="project" value="InterPro"/>
</dbReference>
<dbReference type="PROSITE" id="PS50043">
    <property type="entry name" value="HTH_LUXR_2"/>
    <property type="match status" value="1"/>
</dbReference>
<dbReference type="Gene3D" id="3.40.50.1820">
    <property type="entry name" value="alpha/beta hydrolase"/>
    <property type="match status" value="1"/>
</dbReference>
<accession>A0A1X6YRJ2</accession>
<dbReference type="InterPro" id="IPR000792">
    <property type="entry name" value="Tscrpt_reg_LuxR_C"/>
</dbReference>
<feature type="domain" description="HTH luxR-type" evidence="1">
    <location>
        <begin position="210"/>
        <end position="275"/>
    </location>
</feature>
<dbReference type="SUPFAM" id="SSF53474">
    <property type="entry name" value="alpha/beta-Hydrolases"/>
    <property type="match status" value="1"/>
</dbReference>
<dbReference type="InterPro" id="IPR029058">
    <property type="entry name" value="AB_hydrolase_fold"/>
</dbReference>
<reference evidence="3" key="1">
    <citation type="submission" date="2017-03" db="EMBL/GenBank/DDBJ databases">
        <authorList>
            <person name="Rodrigo-Torres L."/>
            <person name="Arahal R.D."/>
            <person name="Lucena T."/>
        </authorList>
    </citation>
    <scope>NUCLEOTIDE SEQUENCE [LARGE SCALE GENOMIC DNA]</scope>
    <source>
        <strain evidence="3">CECT 8370</strain>
    </source>
</reference>
<name>A0A1X6YRJ2_9RHOB</name>